<protein>
    <submittedName>
        <fullName evidence="4">Uncharacterized protein LOC121513446</fullName>
    </submittedName>
</protein>
<dbReference type="InterPro" id="IPR036816">
    <property type="entry name" value="RNaseA-like_dom_sf"/>
</dbReference>
<evidence type="ECO:0000313" key="5">
    <source>
        <dbReference type="Proteomes" id="UP001178508"/>
    </source>
</evidence>
<feature type="domain" description="Ribonuclease A-domain" evidence="3">
    <location>
        <begin position="33"/>
        <end position="151"/>
    </location>
</feature>
<evidence type="ECO:0000313" key="4">
    <source>
        <dbReference type="EMBL" id="CAJ1062330.1"/>
    </source>
</evidence>
<name>A0AAV1FML0_XYRNO</name>
<keyword evidence="1" id="KW-1133">Transmembrane helix</keyword>
<reference evidence="4" key="1">
    <citation type="submission" date="2023-08" db="EMBL/GenBank/DDBJ databases">
        <authorList>
            <person name="Alioto T."/>
            <person name="Alioto T."/>
            <person name="Gomez Garrido J."/>
        </authorList>
    </citation>
    <scope>NUCLEOTIDE SEQUENCE</scope>
</reference>
<sequence>MAALTAFLTLSVCLLLPHQTFAKNDAPCQRSKWNNGYSTFVRRHIRDGTPTSVDQNEWEKYIRNNGGCDRPTQSFLHPKDQDRVNEVCTDKGGKRFKENLCISREPFTFVTVRSEPGTCGIRSIRQETKHLILACEVLSNQCLPVHFEGNPENFKPDNNAKGCQGGDPKGDAPSTRTTWLWLLLALLVLVFNFRN</sequence>
<feature type="transmembrane region" description="Helical" evidence="1">
    <location>
        <begin position="178"/>
        <end position="194"/>
    </location>
</feature>
<keyword evidence="1" id="KW-0812">Transmembrane</keyword>
<dbReference type="Proteomes" id="UP001178508">
    <property type="component" value="Chromosome 8"/>
</dbReference>
<dbReference type="SMART" id="SM00092">
    <property type="entry name" value="RNAse_Pc"/>
    <property type="match status" value="1"/>
</dbReference>
<gene>
    <name evidence="4" type="ORF">XNOV1_A038014</name>
</gene>
<feature type="chain" id="PRO_5043415594" evidence="2">
    <location>
        <begin position="23"/>
        <end position="195"/>
    </location>
</feature>
<keyword evidence="5" id="KW-1185">Reference proteome</keyword>
<proteinExistence type="predicted"/>
<dbReference type="Gene3D" id="3.10.130.10">
    <property type="entry name" value="Ribonuclease A-like domain"/>
    <property type="match status" value="1"/>
</dbReference>
<keyword evidence="2" id="KW-0732">Signal</keyword>
<dbReference type="EMBL" id="OY660871">
    <property type="protein sequence ID" value="CAJ1062330.1"/>
    <property type="molecule type" value="Genomic_DNA"/>
</dbReference>
<dbReference type="AlphaFoldDB" id="A0AAV1FML0"/>
<organism evidence="4 5">
    <name type="scientific">Xyrichtys novacula</name>
    <name type="common">Pearly razorfish</name>
    <name type="synonym">Hemipteronotus novacula</name>
    <dbReference type="NCBI Taxonomy" id="13765"/>
    <lineage>
        <taxon>Eukaryota</taxon>
        <taxon>Metazoa</taxon>
        <taxon>Chordata</taxon>
        <taxon>Craniata</taxon>
        <taxon>Vertebrata</taxon>
        <taxon>Euteleostomi</taxon>
        <taxon>Actinopterygii</taxon>
        <taxon>Neopterygii</taxon>
        <taxon>Teleostei</taxon>
        <taxon>Neoteleostei</taxon>
        <taxon>Acanthomorphata</taxon>
        <taxon>Eupercaria</taxon>
        <taxon>Labriformes</taxon>
        <taxon>Labridae</taxon>
        <taxon>Xyrichtys</taxon>
    </lineage>
</organism>
<evidence type="ECO:0000259" key="3">
    <source>
        <dbReference type="SMART" id="SM00092"/>
    </source>
</evidence>
<evidence type="ECO:0000256" key="2">
    <source>
        <dbReference type="SAM" id="SignalP"/>
    </source>
</evidence>
<keyword evidence="1" id="KW-0472">Membrane</keyword>
<feature type="signal peptide" evidence="2">
    <location>
        <begin position="1"/>
        <end position="22"/>
    </location>
</feature>
<dbReference type="SUPFAM" id="SSF54076">
    <property type="entry name" value="RNase A-like"/>
    <property type="match status" value="1"/>
</dbReference>
<dbReference type="InterPro" id="IPR023412">
    <property type="entry name" value="RNaseA_domain"/>
</dbReference>
<accession>A0AAV1FML0</accession>
<evidence type="ECO:0000256" key="1">
    <source>
        <dbReference type="SAM" id="Phobius"/>
    </source>
</evidence>